<protein>
    <submittedName>
        <fullName evidence="2">IS3 family transposase</fullName>
    </submittedName>
</protein>
<dbReference type="InterPro" id="IPR025948">
    <property type="entry name" value="HTH-like_dom"/>
</dbReference>
<dbReference type="InterPro" id="IPR012337">
    <property type="entry name" value="RNaseH-like_sf"/>
</dbReference>
<gene>
    <name evidence="2" type="ORF">ACFPOC_18735</name>
</gene>
<dbReference type="Pfam" id="PF00665">
    <property type="entry name" value="rve"/>
    <property type="match status" value="1"/>
</dbReference>
<dbReference type="InterPro" id="IPR002514">
    <property type="entry name" value="Transposase_8"/>
</dbReference>
<dbReference type="NCBIfam" id="NF033516">
    <property type="entry name" value="transpos_IS3"/>
    <property type="match status" value="1"/>
</dbReference>
<evidence type="ECO:0000313" key="3">
    <source>
        <dbReference type="Proteomes" id="UP001596056"/>
    </source>
</evidence>
<dbReference type="SUPFAM" id="SSF46689">
    <property type="entry name" value="Homeodomain-like"/>
    <property type="match status" value="1"/>
</dbReference>
<dbReference type="Pfam" id="PF01527">
    <property type="entry name" value="HTH_Tnp_1"/>
    <property type="match status" value="1"/>
</dbReference>
<accession>A0ABW0SHV6</accession>
<keyword evidence="3" id="KW-1185">Reference proteome</keyword>
<sequence length="408" mass="45458">MTGHIPRPEILTEPQRRRRWSPAEKLAMVEATYDPGVTVSLVARRNGIQPNQLFAWRKLAAQGALTATSAKEEVVAASEYRALQGQVRELQRLLGKKTMEAEILREALDVAAPKKRPLAHAVVARGGFAVSAVCEMLGVARSNVMARAKKSPAASPARRGRPPMPDAELVVQIKEIIGELPTYGYRRVHALLRRRAKADGIPPPNHKRVYRVMREHGLLLERHSGRDEDRRHDGRVAVDRSNLRWCSDGFEIGCDDGQKVRVAFALDCCDREALGFVATTEGIKGEDVQDLMIAAVEARFGQVNRLPHVIEWLSDNGSCYIAADTKALAREIGLEPRTTPVRSPQSNGMAEAFVRTIKRDYVRVSPRPDACTVIAQLHGWFEHYNAVHPHRALGYRSPREFIADQTTT</sequence>
<organism evidence="2 3">
    <name type="scientific">Rubellimicrobium aerolatum</name>
    <dbReference type="NCBI Taxonomy" id="490979"/>
    <lineage>
        <taxon>Bacteria</taxon>
        <taxon>Pseudomonadati</taxon>
        <taxon>Pseudomonadota</taxon>
        <taxon>Alphaproteobacteria</taxon>
        <taxon>Rhodobacterales</taxon>
        <taxon>Roseobacteraceae</taxon>
        <taxon>Rubellimicrobium</taxon>
    </lineage>
</organism>
<dbReference type="InterPro" id="IPR036397">
    <property type="entry name" value="RNaseH_sf"/>
</dbReference>
<evidence type="ECO:0000259" key="1">
    <source>
        <dbReference type="PROSITE" id="PS50994"/>
    </source>
</evidence>
<name>A0ABW0SHV6_9RHOB</name>
<reference evidence="3" key="1">
    <citation type="journal article" date="2019" name="Int. J. Syst. Evol. Microbiol.">
        <title>The Global Catalogue of Microorganisms (GCM) 10K type strain sequencing project: providing services to taxonomists for standard genome sequencing and annotation.</title>
        <authorList>
            <consortium name="The Broad Institute Genomics Platform"/>
            <consortium name="The Broad Institute Genome Sequencing Center for Infectious Disease"/>
            <person name="Wu L."/>
            <person name="Ma J."/>
        </authorList>
    </citation>
    <scope>NUCLEOTIDE SEQUENCE [LARGE SCALE GENOMIC DNA]</scope>
    <source>
        <strain evidence="3">KACC 11588</strain>
    </source>
</reference>
<comment type="caution">
    <text evidence="2">The sequence shown here is derived from an EMBL/GenBank/DDBJ whole genome shotgun (WGS) entry which is preliminary data.</text>
</comment>
<dbReference type="SUPFAM" id="SSF48295">
    <property type="entry name" value="TrpR-like"/>
    <property type="match status" value="1"/>
</dbReference>
<feature type="domain" description="Integrase catalytic" evidence="1">
    <location>
        <begin position="237"/>
        <end position="406"/>
    </location>
</feature>
<dbReference type="InterPro" id="IPR001584">
    <property type="entry name" value="Integrase_cat-core"/>
</dbReference>
<dbReference type="PANTHER" id="PTHR37936:SF3">
    <property type="entry name" value="TRANSPOSASE INSC FOR INSERTION ELEMENT IS2A-RELATED"/>
    <property type="match status" value="1"/>
</dbReference>
<dbReference type="EMBL" id="JBHSNA010000055">
    <property type="protein sequence ID" value="MFC5568422.1"/>
    <property type="molecule type" value="Genomic_DNA"/>
</dbReference>
<evidence type="ECO:0000313" key="2">
    <source>
        <dbReference type="EMBL" id="MFC5568422.1"/>
    </source>
</evidence>
<dbReference type="Proteomes" id="UP001596056">
    <property type="component" value="Unassembled WGS sequence"/>
</dbReference>
<dbReference type="Gene3D" id="3.30.420.10">
    <property type="entry name" value="Ribonuclease H-like superfamily/Ribonuclease H"/>
    <property type="match status" value="1"/>
</dbReference>
<dbReference type="InterPro" id="IPR010921">
    <property type="entry name" value="Trp_repressor/repl_initiator"/>
</dbReference>
<dbReference type="Pfam" id="PF13276">
    <property type="entry name" value="HTH_21"/>
    <property type="match status" value="1"/>
</dbReference>
<dbReference type="InterPro" id="IPR009057">
    <property type="entry name" value="Homeodomain-like_sf"/>
</dbReference>
<dbReference type="InterPro" id="IPR048020">
    <property type="entry name" value="Transpos_IS3"/>
</dbReference>
<dbReference type="RefSeq" id="WP_245218980.1">
    <property type="nucleotide sequence ID" value="NZ_JAGGJP010000053.1"/>
</dbReference>
<dbReference type="PROSITE" id="PS50994">
    <property type="entry name" value="INTEGRASE"/>
    <property type="match status" value="1"/>
</dbReference>
<dbReference type="PANTHER" id="PTHR37936">
    <property type="entry name" value="TRANSPOSASE INSC FOR INSERTION ELEMENT IS2A-RELATED"/>
    <property type="match status" value="1"/>
</dbReference>
<dbReference type="SUPFAM" id="SSF53098">
    <property type="entry name" value="Ribonuclease H-like"/>
    <property type="match status" value="1"/>
</dbReference>
<proteinExistence type="predicted"/>